<keyword evidence="5" id="KW-0812">Transmembrane</keyword>
<evidence type="ECO:0000313" key="13">
    <source>
        <dbReference type="EMBL" id="APX12773.1"/>
    </source>
</evidence>
<keyword evidence="7" id="KW-0418">Kinase</keyword>
<dbReference type="SUPFAM" id="SSF55785">
    <property type="entry name" value="PYP-like sensor domain (PAS domain)"/>
    <property type="match status" value="1"/>
</dbReference>
<dbReference type="STRING" id="299262.BWR18_14575"/>
<evidence type="ECO:0000256" key="2">
    <source>
        <dbReference type="ARBA" id="ARBA00004141"/>
    </source>
</evidence>
<dbReference type="CDD" id="cd00130">
    <property type="entry name" value="PAS"/>
    <property type="match status" value="1"/>
</dbReference>
<dbReference type="Pfam" id="PF02518">
    <property type="entry name" value="HATPase_c"/>
    <property type="match status" value="1"/>
</dbReference>
<dbReference type="Pfam" id="PF08448">
    <property type="entry name" value="PAS_4"/>
    <property type="match status" value="1"/>
</dbReference>
<evidence type="ECO:0000259" key="12">
    <source>
        <dbReference type="PROSITE" id="PS50109"/>
    </source>
</evidence>
<gene>
    <name evidence="13" type="ORF">BWR18_14575</name>
</gene>
<dbReference type="SUPFAM" id="SSF47384">
    <property type="entry name" value="Homodimeric domain of signal transducing histidine kinase"/>
    <property type="match status" value="1"/>
</dbReference>
<dbReference type="PANTHER" id="PTHR42878:SF7">
    <property type="entry name" value="SENSOR HISTIDINE KINASE GLRK"/>
    <property type="match status" value="1"/>
</dbReference>
<dbReference type="EMBL" id="CP019312">
    <property type="protein sequence ID" value="APX12773.1"/>
    <property type="molecule type" value="Genomic_DNA"/>
</dbReference>
<keyword evidence="6" id="KW-0547">Nucleotide-binding</keyword>
<keyword evidence="14" id="KW-1185">Reference proteome</keyword>
<dbReference type="EC" id="2.7.13.3" evidence="3"/>
<sequence length="358" mass="39428">MQDVRRLDYSIYDMVDTPVFVLVGDKDDRPIFDFMNRFGCTLLGMTMSDIAGKPVHEVLKGRAAYAVYRQQLKAWRAGETAEFETGLPLGERIMWFRTCLVASRDEEGTLMRMVGTSHDISAERALLHQDAMTAAATREVEELVCLAAHDLRSPISNLKSLAYLMRHEFVDHGDGKRELIDMIDDLADKSLVIISETMSQVMAKSEPAALRPVDLGALCDDIVVLLDPLRRHSVSYPRTMVEADVTAVQIILRNLIDNALKHSGDDAVRVDVAVTHVNARRLALSVRDHGCGFEFDADTPAGDIPSEGGYGLPGVMRLLKARGGAFSVERPTDGSGTEIRVELPGRILDQGDAHVRAG</sequence>
<organism evidence="13 14">
    <name type="scientific">Tateyamaria omphalii</name>
    <dbReference type="NCBI Taxonomy" id="299262"/>
    <lineage>
        <taxon>Bacteria</taxon>
        <taxon>Pseudomonadati</taxon>
        <taxon>Pseudomonadota</taxon>
        <taxon>Alphaproteobacteria</taxon>
        <taxon>Rhodobacterales</taxon>
        <taxon>Roseobacteraceae</taxon>
        <taxon>Tateyamaria</taxon>
    </lineage>
</organism>
<reference evidence="13 14" key="1">
    <citation type="submission" date="2017-01" db="EMBL/GenBank/DDBJ databases">
        <title>Complete genome of Tateyamaria omphalii DOK1-4 isolated from seawater in Dokdo.</title>
        <authorList>
            <person name="Kim J.H."/>
            <person name="Chi W.-J."/>
        </authorList>
    </citation>
    <scope>NUCLEOTIDE SEQUENCE [LARGE SCALE GENOMIC DNA]</scope>
    <source>
        <strain evidence="13 14">DOK1-4</strain>
    </source>
</reference>
<evidence type="ECO:0000256" key="9">
    <source>
        <dbReference type="ARBA" id="ARBA00022989"/>
    </source>
</evidence>
<dbReference type="InterPro" id="IPR000014">
    <property type="entry name" value="PAS"/>
</dbReference>
<dbReference type="Gene3D" id="3.30.450.20">
    <property type="entry name" value="PAS domain"/>
    <property type="match status" value="1"/>
</dbReference>
<dbReference type="KEGG" id="tom:BWR18_14575"/>
<dbReference type="InterPro" id="IPR050351">
    <property type="entry name" value="BphY/WalK/GraS-like"/>
</dbReference>
<name>A0A1P8MXL6_9RHOB</name>
<evidence type="ECO:0000256" key="7">
    <source>
        <dbReference type="ARBA" id="ARBA00022777"/>
    </source>
</evidence>
<keyword evidence="11" id="KW-0472">Membrane</keyword>
<dbReference type="GO" id="GO:0000156">
    <property type="term" value="F:phosphorelay response regulator activity"/>
    <property type="evidence" value="ECO:0007669"/>
    <property type="project" value="TreeGrafter"/>
</dbReference>
<dbReference type="InterPro" id="IPR036890">
    <property type="entry name" value="HATPase_C_sf"/>
</dbReference>
<dbReference type="GO" id="GO:0016020">
    <property type="term" value="C:membrane"/>
    <property type="evidence" value="ECO:0007669"/>
    <property type="project" value="UniProtKB-SubCell"/>
</dbReference>
<keyword evidence="9" id="KW-1133">Transmembrane helix</keyword>
<evidence type="ECO:0000256" key="6">
    <source>
        <dbReference type="ARBA" id="ARBA00022741"/>
    </source>
</evidence>
<dbReference type="GO" id="GO:0005524">
    <property type="term" value="F:ATP binding"/>
    <property type="evidence" value="ECO:0007669"/>
    <property type="project" value="UniProtKB-KW"/>
</dbReference>
<evidence type="ECO:0000256" key="10">
    <source>
        <dbReference type="ARBA" id="ARBA00023012"/>
    </source>
</evidence>
<evidence type="ECO:0000256" key="5">
    <source>
        <dbReference type="ARBA" id="ARBA00022692"/>
    </source>
</evidence>
<proteinExistence type="predicted"/>
<dbReference type="GO" id="GO:0007234">
    <property type="term" value="P:osmosensory signaling via phosphorelay pathway"/>
    <property type="evidence" value="ECO:0007669"/>
    <property type="project" value="TreeGrafter"/>
</dbReference>
<dbReference type="GO" id="GO:0000155">
    <property type="term" value="F:phosphorelay sensor kinase activity"/>
    <property type="evidence" value="ECO:0007669"/>
    <property type="project" value="InterPro"/>
</dbReference>
<dbReference type="AlphaFoldDB" id="A0A1P8MXL6"/>
<comment type="catalytic activity">
    <reaction evidence="1">
        <text>ATP + protein L-histidine = ADP + protein N-phospho-L-histidine.</text>
        <dbReference type="EC" id="2.7.13.3"/>
    </reaction>
</comment>
<dbReference type="Gene3D" id="3.30.565.10">
    <property type="entry name" value="Histidine kinase-like ATPase, C-terminal domain"/>
    <property type="match status" value="1"/>
</dbReference>
<dbReference type="PROSITE" id="PS50109">
    <property type="entry name" value="HIS_KIN"/>
    <property type="match status" value="1"/>
</dbReference>
<dbReference type="Proteomes" id="UP000186336">
    <property type="component" value="Chromosome"/>
</dbReference>
<keyword evidence="8" id="KW-0067">ATP-binding</keyword>
<feature type="domain" description="Histidine kinase" evidence="12">
    <location>
        <begin position="146"/>
        <end position="347"/>
    </location>
</feature>
<protein>
    <recommendedName>
        <fullName evidence="3">histidine kinase</fullName>
        <ecNumber evidence="3">2.7.13.3</ecNumber>
    </recommendedName>
</protein>
<dbReference type="InterPro" id="IPR005467">
    <property type="entry name" value="His_kinase_dom"/>
</dbReference>
<keyword evidence="4" id="KW-0808">Transferase</keyword>
<accession>A0A1P8MXL6</accession>
<dbReference type="InterPro" id="IPR035965">
    <property type="entry name" value="PAS-like_dom_sf"/>
</dbReference>
<evidence type="ECO:0000256" key="3">
    <source>
        <dbReference type="ARBA" id="ARBA00012438"/>
    </source>
</evidence>
<comment type="subcellular location">
    <subcellularLocation>
        <location evidence="2">Membrane</location>
        <topology evidence="2">Multi-pass membrane protein</topology>
    </subcellularLocation>
</comment>
<dbReference type="CDD" id="cd16917">
    <property type="entry name" value="HATPase_UhpB-NarQ-NarX-like"/>
    <property type="match status" value="1"/>
</dbReference>
<evidence type="ECO:0000256" key="4">
    <source>
        <dbReference type="ARBA" id="ARBA00022679"/>
    </source>
</evidence>
<dbReference type="GO" id="GO:0030295">
    <property type="term" value="F:protein kinase activator activity"/>
    <property type="evidence" value="ECO:0007669"/>
    <property type="project" value="TreeGrafter"/>
</dbReference>
<evidence type="ECO:0000256" key="11">
    <source>
        <dbReference type="ARBA" id="ARBA00023136"/>
    </source>
</evidence>
<evidence type="ECO:0000256" key="1">
    <source>
        <dbReference type="ARBA" id="ARBA00000085"/>
    </source>
</evidence>
<dbReference type="InterPro" id="IPR003594">
    <property type="entry name" value="HATPase_dom"/>
</dbReference>
<dbReference type="InterPro" id="IPR013656">
    <property type="entry name" value="PAS_4"/>
</dbReference>
<dbReference type="SMART" id="SM00387">
    <property type="entry name" value="HATPase_c"/>
    <property type="match status" value="1"/>
</dbReference>
<evidence type="ECO:0000313" key="14">
    <source>
        <dbReference type="Proteomes" id="UP000186336"/>
    </source>
</evidence>
<keyword evidence="10" id="KW-0902">Two-component regulatory system</keyword>
<dbReference type="InterPro" id="IPR036097">
    <property type="entry name" value="HisK_dim/P_sf"/>
</dbReference>
<evidence type="ECO:0000256" key="8">
    <source>
        <dbReference type="ARBA" id="ARBA00022840"/>
    </source>
</evidence>
<dbReference type="SUPFAM" id="SSF55874">
    <property type="entry name" value="ATPase domain of HSP90 chaperone/DNA topoisomerase II/histidine kinase"/>
    <property type="match status" value="1"/>
</dbReference>
<dbReference type="PANTHER" id="PTHR42878">
    <property type="entry name" value="TWO-COMPONENT HISTIDINE KINASE"/>
    <property type="match status" value="1"/>
</dbReference>